<keyword evidence="3" id="KW-0547">Nucleotide-binding</keyword>
<dbReference type="InterPro" id="IPR005249">
    <property type="entry name" value="YqeK"/>
</dbReference>
<accession>A0A318SDJ8</accession>
<comment type="catalytic activity">
    <reaction evidence="6">
        <text>P(1),P(4)-bis(5'-adenosyl) tetraphosphate + H2O = 2 ADP + 2 H(+)</text>
        <dbReference type="Rhea" id="RHEA:24252"/>
        <dbReference type="ChEBI" id="CHEBI:15377"/>
        <dbReference type="ChEBI" id="CHEBI:15378"/>
        <dbReference type="ChEBI" id="CHEBI:58141"/>
        <dbReference type="ChEBI" id="CHEBI:456216"/>
        <dbReference type="EC" id="3.6.1.41"/>
    </reaction>
</comment>
<feature type="domain" description="HD" evidence="7">
    <location>
        <begin position="66"/>
        <end position="176"/>
    </location>
</feature>
<evidence type="ECO:0000259" key="7">
    <source>
        <dbReference type="PROSITE" id="PS51831"/>
    </source>
</evidence>
<dbReference type="PROSITE" id="PS51831">
    <property type="entry name" value="HD"/>
    <property type="match status" value="1"/>
</dbReference>
<comment type="caution">
    <text evidence="8">The sequence shown here is derived from an EMBL/GenBank/DDBJ whole genome shotgun (WGS) entry which is preliminary data.</text>
</comment>
<reference evidence="8 9" key="1">
    <citation type="submission" date="2018-06" db="EMBL/GenBank/DDBJ databases">
        <title>Genomic Encyclopedia of Type Strains, Phase IV (KMG-IV): sequencing the most valuable type-strain genomes for metagenomic binning, comparative biology and taxonomic classification.</title>
        <authorList>
            <person name="Goeker M."/>
        </authorList>
    </citation>
    <scope>NUCLEOTIDE SEQUENCE [LARGE SCALE GENOMIC DNA]</scope>
    <source>
        <strain evidence="8 9">DSM 18048</strain>
    </source>
</reference>
<dbReference type="PANTHER" id="PTHR35795:SF1">
    <property type="entry name" value="BIS(5'-NUCLEOSYL)-TETRAPHOSPHATASE, SYMMETRICAL"/>
    <property type="match status" value="1"/>
</dbReference>
<dbReference type="EC" id="3.6.1.41" evidence="1"/>
<dbReference type="Proteomes" id="UP000248326">
    <property type="component" value="Unassembled WGS sequence"/>
</dbReference>
<dbReference type="NCBIfam" id="TIGR00488">
    <property type="entry name" value="bis(5'-nucleosyl)-tetraphosphatase (symmetrical) YqeK"/>
    <property type="match status" value="1"/>
</dbReference>
<keyword evidence="5" id="KW-0408">Iron</keyword>
<dbReference type="AlphaFoldDB" id="A0A318SDJ8"/>
<organism evidence="8 9">
    <name type="scientific">Deinococcus yavapaiensis KR-236</name>
    <dbReference type="NCBI Taxonomy" id="694435"/>
    <lineage>
        <taxon>Bacteria</taxon>
        <taxon>Thermotogati</taxon>
        <taxon>Deinococcota</taxon>
        <taxon>Deinococci</taxon>
        <taxon>Deinococcales</taxon>
        <taxon>Deinococcaceae</taxon>
        <taxon>Deinococcus</taxon>
    </lineage>
</organism>
<evidence type="ECO:0000256" key="2">
    <source>
        <dbReference type="ARBA" id="ARBA00022723"/>
    </source>
</evidence>
<evidence type="ECO:0000256" key="4">
    <source>
        <dbReference type="ARBA" id="ARBA00022801"/>
    </source>
</evidence>
<dbReference type="InterPro" id="IPR006674">
    <property type="entry name" value="HD_domain"/>
</dbReference>
<dbReference type="GO" id="GO:0008803">
    <property type="term" value="F:bis(5'-nucleosyl)-tetraphosphatase (symmetrical) activity"/>
    <property type="evidence" value="ECO:0007669"/>
    <property type="project" value="UniProtKB-EC"/>
</dbReference>
<dbReference type="GO" id="GO:0000166">
    <property type="term" value="F:nucleotide binding"/>
    <property type="evidence" value="ECO:0007669"/>
    <property type="project" value="UniProtKB-KW"/>
</dbReference>
<evidence type="ECO:0000313" key="9">
    <source>
        <dbReference type="Proteomes" id="UP000248326"/>
    </source>
</evidence>
<dbReference type="PANTHER" id="PTHR35795">
    <property type="entry name" value="SLR1885 PROTEIN"/>
    <property type="match status" value="1"/>
</dbReference>
<protein>
    <recommendedName>
        <fullName evidence="1">bis(5'-nucleosyl)-tetraphosphatase (symmetrical)</fullName>
        <ecNumber evidence="1">3.6.1.41</ecNumber>
    </recommendedName>
</protein>
<dbReference type="Pfam" id="PF01966">
    <property type="entry name" value="HD"/>
    <property type="match status" value="1"/>
</dbReference>
<proteinExistence type="predicted"/>
<dbReference type="InterPro" id="IPR051094">
    <property type="entry name" value="Diverse_Catalytic_Enzymes"/>
</dbReference>
<evidence type="ECO:0000256" key="1">
    <source>
        <dbReference type="ARBA" id="ARBA00012506"/>
    </source>
</evidence>
<evidence type="ECO:0000313" key="8">
    <source>
        <dbReference type="EMBL" id="PYE54529.1"/>
    </source>
</evidence>
<dbReference type="InterPro" id="IPR003607">
    <property type="entry name" value="HD/PDEase_dom"/>
</dbReference>
<name>A0A318SDJ8_9DEIO</name>
<dbReference type="EMBL" id="QJSX01000005">
    <property type="protein sequence ID" value="PYE54529.1"/>
    <property type="molecule type" value="Genomic_DNA"/>
</dbReference>
<keyword evidence="2" id="KW-0479">Metal-binding</keyword>
<evidence type="ECO:0000256" key="3">
    <source>
        <dbReference type="ARBA" id="ARBA00022741"/>
    </source>
</evidence>
<dbReference type="GO" id="GO:0046872">
    <property type="term" value="F:metal ion binding"/>
    <property type="evidence" value="ECO:0007669"/>
    <property type="project" value="UniProtKB-KW"/>
</dbReference>
<gene>
    <name evidence="8" type="ORF">DES52_105167</name>
</gene>
<keyword evidence="9" id="KW-1185">Reference proteome</keyword>
<dbReference type="SMART" id="SM00471">
    <property type="entry name" value="HDc"/>
    <property type="match status" value="1"/>
</dbReference>
<dbReference type="Gene3D" id="1.10.3210.10">
    <property type="entry name" value="Hypothetical protein af1432"/>
    <property type="match status" value="1"/>
</dbReference>
<evidence type="ECO:0000256" key="6">
    <source>
        <dbReference type="ARBA" id="ARBA00049417"/>
    </source>
</evidence>
<keyword evidence="4 8" id="KW-0378">Hydrolase</keyword>
<sequence>MVEVSEIRLSSKFFPGSQGSLVYFGGRGGGRIKIVAGPVLAPPNEPLHVDLDAWQARVRLMVKPRRFEHVLRVAHLAADIAAANGVDVPRAFAAGVLHDVARDLPDSELLRLATPECAIDAAHPLALHGRAGRVLLERWGFTDRVVLEAVEDHTTGPRPGNLVSACVYIADVSEPGRGVNADIRELALSDLDGALKRSIGSKVRYLCGRGIEVHPRTMATFQALGLQE</sequence>
<evidence type="ECO:0000256" key="5">
    <source>
        <dbReference type="ARBA" id="ARBA00023004"/>
    </source>
</evidence>
<dbReference type="SUPFAM" id="SSF109604">
    <property type="entry name" value="HD-domain/PDEase-like"/>
    <property type="match status" value="1"/>
</dbReference>